<keyword evidence="1" id="KW-0175">Coiled coil</keyword>
<sequence length="522" mass="61145">MSEGVDVMAAKLSKVKKVAIYLRKSRGDEDADVVAKHRERLKEYAKKNKWKFEIFNENVITGESLLERPVMTELLRRIEKKEFDGVLVVHWDRLSRGDTSDFGVIKNVFQYANTYIITPERAYDLHDNADLTLLGIQSVMSNTELNIIKERFYNGKKDGAKMGRLTNGNPPYPYTKIRNIIQDEKGRIKVDFTIEVDEEKNAVYQRIKKMYLSGLNTEKIAFQLNKEGIPSPSNKMWSSTAVNRLLKHSFHMGKVIYGRNEWTKTPLSNKLEVRERDESEWSVGIGNHPILKTEEEHRKIMEVMNRNQKIPRKSRAGVFPTSGLLVCKKCGRTMTYSWGRVEAKTGKLYHYTKCYYKTPLGEKCPQKGVKMNEDFYNALYDTIINSYVNAERIKKVKENEEEKKQREKLLKDKEAKLKKEEDALRRARTLLEEGNYDINDFADAKKRREPIIKKLKQEIIKLESKSDYIYSDKELEKLVSNFKKNWHNATTPEEQNQLLRSIVKKIYYDREGDTVIFEIEYL</sequence>
<gene>
    <name evidence="3" type="ORF">EQM13_15295</name>
</gene>
<accession>A0A410QFY5</accession>
<dbReference type="AlphaFoldDB" id="A0A410QFY5"/>
<organism evidence="3 4">
    <name type="scientific">Acidilutibacter cellobiosedens</name>
    <dbReference type="NCBI Taxonomy" id="2507161"/>
    <lineage>
        <taxon>Bacteria</taxon>
        <taxon>Bacillati</taxon>
        <taxon>Bacillota</taxon>
        <taxon>Tissierellia</taxon>
        <taxon>Tissierellales</taxon>
        <taxon>Acidilutibacteraceae</taxon>
        <taxon>Acidilutibacter</taxon>
    </lineage>
</organism>
<dbReference type="GO" id="GO:0003677">
    <property type="term" value="F:DNA binding"/>
    <property type="evidence" value="ECO:0007669"/>
    <property type="project" value="InterPro"/>
</dbReference>
<dbReference type="GO" id="GO:0000150">
    <property type="term" value="F:DNA strand exchange activity"/>
    <property type="evidence" value="ECO:0007669"/>
    <property type="project" value="InterPro"/>
</dbReference>
<keyword evidence="4" id="KW-1185">Reference proteome</keyword>
<reference evidence="4" key="1">
    <citation type="submission" date="2019-01" db="EMBL/GenBank/DDBJ databases">
        <title>Draft genomes of a novel of Sporanaerobacter strains.</title>
        <authorList>
            <person name="Ma S."/>
        </authorList>
    </citation>
    <scope>NUCLEOTIDE SEQUENCE [LARGE SCALE GENOMIC DNA]</scope>
    <source>
        <strain evidence="4">NJN-17</strain>
    </source>
</reference>
<dbReference type="Pfam" id="PF07508">
    <property type="entry name" value="Recombinase"/>
    <property type="match status" value="1"/>
</dbReference>
<dbReference type="InterPro" id="IPR006119">
    <property type="entry name" value="Resolv_N"/>
</dbReference>
<dbReference type="CDD" id="cd00338">
    <property type="entry name" value="Ser_Recombinase"/>
    <property type="match status" value="1"/>
</dbReference>
<dbReference type="InterPro" id="IPR025827">
    <property type="entry name" value="Zn_ribbon_recom_dom"/>
</dbReference>
<evidence type="ECO:0000256" key="1">
    <source>
        <dbReference type="SAM" id="Coils"/>
    </source>
</evidence>
<feature type="domain" description="Resolvase/invertase-type recombinase catalytic" evidence="2">
    <location>
        <begin position="17"/>
        <end position="163"/>
    </location>
</feature>
<dbReference type="InterPro" id="IPR011109">
    <property type="entry name" value="DNA_bind_recombinase_dom"/>
</dbReference>
<dbReference type="Gene3D" id="3.90.1750.20">
    <property type="entry name" value="Putative Large Serine Recombinase, Chain B, Domain 2"/>
    <property type="match status" value="1"/>
</dbReference>
<dbReference type="Proteomes" id="UP000287969">
    <property type="component" value="Chromosome"/>
</dbReference>
<dbReference type="Gene3D" id="3.40.50.1390">
    <property type="entry name" value="Resolvase, N-terminal catalytic domain"/>
    <property type="match status" value="1"/>
</dbReference>
<dbReference type="PANTHER" id="PTHR30461">
    <property type="entry name" value="DNA-INVERTASE FROM LAMBDOID PROPHAGE"/>
    <property type="match status" value="1"/>
</dbReference>
<dbReference type="PANTHER" id="PTHR30461:SF23">
    <property type="entry name" value="DNA RECOMBINASE-RELATED"/>
    <property type="match status" value="1"/>
</dbReference>
<feature type="coiled-coil region" evidence="1">
    <location>
        <begin position="387"/>
        <end position="430"/>
    </location>
</feature>
<dbReference type="SUPFAM" id="SSF53041">
    <property type="entry name" value="Resolvase-like"/>
    <property type="match status" value="1"/>
</dbReference>
<dbReference type="OrthoDB" id="65783at2"/>
<dbReference type="EMBL" id="CP035282">
    <property type="protein sequence ID" value="QAT62836.1"/>
    <property type="molecule type" value="Genomic_DNA"/>
</dbReference>
<dbReference type="InterPro" id="IPR050639">
    <property type="entry name" value="SSR_resolvase"/>
</dbReference>
<dbReference type="SMART" id="SM00857">
    <property type="entry name" value="Resolvase"/>
    <property type="match status" value="1"/>
</dbReference>
<evidence type="ECO:0000313" key="3">
    <source>
        <dbReference type="EMBL" id="QAT62836.1"/>
    </source>
</evidence>
<evidence type="ECO:0000259" key="2">
    <source>
        <dbReference type="PROSITE" id="PS51736"/>
    </source>
</evidence>
<dbReference type="Pfam" id="PF13408">
    <property type="entry name" value="Zn_ribbon_recom"/>
    <property type="match status" value="1"/>
</dbReference>
<name>A0A410QFY5_9FIRM</name>
<dbReference type="InterPro" id="IPR036162">
    <property type="entry name" value="Resolvase-like_N_sf"/>
</dbReference>
<dbReference type="Pfam" id="PF00239">
    <property type="entry name" value="Resolvase"/>
    <property type="match status" value="1"/>
</dbReference>
<proteinExistence type="predicted"/>
<evidence type="ECO:0000313" key="4">
    <source>
        <dbReference type="Proteomes" id="UP000287969"/>
    </source>
</evidence>
<protein>
    <submittedName>
        <fullName evidence="3">Recombinase family protein</fullName>
    </submittedName>
</protein>
<dbReference type="InterPro" id="IPR038109">
    <property type="entry name" value="DNA_bind_recomb_sf"/>
</dbReference>
<dbReference type="PROSITE" id="PS51736">
    <property type="entry name" value="RECOMBINASES_3"/>
    <property type="match status" value="1"/>
</dbReference>
<dbReference type="KEGG" id="spoa:EQM13_15295"/>